<evidence type="ECO:0000256" key="3">
    <source>
        <dbReference type="ARBA" id="ARBA00023125"/>
    </source>
</evidence>
<sequence length="217" mass="24867">LKQLKKAMLQRLLVSKKGKLIPSIRFKDFTETWDQRKLSELGKVFTGNTPSTKDVRNWTNDKRNGHIWITPTDINKSIIIDSERYLSDKGWSKARVVPKDSVLITSIASIGKNAINAIEAAFNQQINALIIQNNNSYFVLMAMTREKQRFEALAGQTATPIINKSTLSSFTIKLPSKKEQDKIGNFFKQLDSLITLHQCKLNQLSKMKKFYLQKMFI</sequence>
<dbReference type="InterPro" id="IPR000055">
    <property type="entry name" value="Restrct_endonuc_typeI_TRD"/>
</dbReference>
<evidence type="ECO:0000256" key="1">
    <source>
        <dbReference type="ARBA" id="ARBA00010923"/>
    </source>
</evidence>
<dbReference type="GO" id="GO:0009307">
    <property type="term" value="P:DNA restriction-modification system"/>
    <property type="evidence" value="ECO:0007669"/>
    <property type="project" value="UniProtKB-KW"/>
</dbReference>
<evidence type="ECO:0000313" key="5">
    <source>
        <dbReference type="EMBL" id="EEJ41296.1"/>
    </source>
</evidence>
<dbReference type="GO" id="GO:0003677">
    <property type="term" value="F:DNA binding"/>
    <property type="evidence" value="ECO:0007669"/>
    <property type="project" value="UniProtKB-KW"/>
</dbReference>
<keyword evidence="3" id="KW-0238">DNA-binding</keyword>
<evidence type="ECO:0000259" key="4">
    <source>
        <dbReference type="Pfam" id="PF01420"/>
    </source>
</evidence>
<feature type="non-terminal residue" evidence="5">
    <location>
        <position position="1"/>
    </location>
</feature>
<feature type="domain" description="Type I restriction modification DNA specificity" evidence="4">
    <location>
        <begin position="31"/>
        <end position="204"/>
    </location>
</feature>
<dbReference type="Proteomes" id="UP000004483">
    <property type="component" value="Unassembled WGS sequence"/>
</dbReference>
<dbReference type="CDD" id="cd17286">
    <property type="entry name" value="RMtype1_S_Lla161ORF747P_TRD1-CR1_like"/>
    <property type="match status" value="1"/>
</dbReference>
<reference evidence="5 6" key="1">
    <citation type="submission" date="2009-01" db="EMBL/GenBank/DDBJ databases">
        <authorList>
            <person name="Qin X."/>
            <person name="Bachman B."/>
            <person name="Battles P."/>
            <person name="Bell A."/>
            <person name="Bess C."/>
            <person name="Bickham C."/>
            <person name="Chaboub L."/>
            <person name="Chen D."/>
            <person name="Coyle M."/>
            <person name="Deiros D.R."/>
            <person name="Dinh H."/>
            <person name="Forbes L."/>
            <person name="Fowler G."/>
            <person name="Francisco L."/>
            <person name="Fu Q."/>
            <person name="Gubbala S."/>
            <person name="Hale W."/>
            <person name="Han Y."/>
            <person name="Hemphill L."/>
            <person name="Highlander S.K."/>
            <person name="Hirani K."/>
            <person name="Hogues M."/>
            <person name="Jackson L."/>
            <person name="Jakkamsetti A."/>
            <person name="Javaid M."/>
            <person name="Jiang H."/>
            <person name="Korchina V."/>
            <person name="Kovar C."/>
            <person name="Lara F."/>
            <person name="Lee S."/>
            <person name="Mata R."/>
            <person name="Mathew T."/>
            <person name="Moen C."/>
            <person name="Morales K."/>
            <person name="Munidasa M."/>
            <person name="Nazareth L."/>
            <person name="Ngo R."/>
            <person name="Nguyen L."/>
            <person name="Okwuonu G."/>
            <person name="Ongeri F."/>
            <person name="Patil S."/>
            <person name="Petrosino J."/>
            <person name="Pham C."/>
            <person name="Pham P."/>
            <person name="Pu L.-L."/>
            <person name="Puazo M."/>
            <person name="Raj R."/>
            <person name="Reid J."/>
            <person name="Rouhana J."/>
            <person name="Saada N."/>
            <person name="Shang Y."/>
            <person name="Simmons D."/>
            <person name="Thornton R."/>
            <person name="Warren J."/>
            <person name="Weissenberger G."/>
            <person name="Zhang J."/>
            <person name="Zhang L."/>
            <person name="Zhou C."/>
            <person name="Zhu D."/>
            <person name="Muzny D."/>
            <person name="Worley K."/>
            <person name="Gibbs R."/>
        </authorList>
    </citation>
    <scope>NUCLEOTIDE SEQUENCE [LARGE SCALE GENOMIC DNA]</scope>
    <source>
        <strain evidence="5 6">ATCC 49540</strain>
    </source>
</reference>
<dbReference type="Pfam" id="PF01420">
    <property type="entry name" value="Methylase_S"/>
    <property type="match status" value="1"/>
</dbReference>
<keyword evidence="2" id="KW-0680">Restriction system</keyword>
<organism evidence="5 6">
    <name type="scientific">Limosilactobacillus vaginalis DSM 5837 = ATCC 49540</name>
    <dbReference type="NCBI Taxonomy" id="1423814"/>
    <lineage>
        <taxon>Bacteria</taxon>
        <taxon>Bacillati</taxon>
        <taxon>Bacillota</taxon>
        <taxon>Bacilli</taxon>
        <taxon>Lactobacillales</taxon>
        <taxon>Lactobacillaceae</taxon>
        <taxon>Limosilactobacillus</taxon>
    </lineage>
</organism>
<dbReference type="Gene3D" id="3.90.220.20">
    <property type="entry name" value="DNA methylase specificity domains"/>
    <property type="match status" value="1"/>
</dbReference>
<dbReference type="RefSeq" id="WP_003716904.1">
    <property type="nucleotide sequence ID" value="NZ_GG693413.1"/>
</dbReference>
<accession>C2ES23</accession>
<proteinExistence type="inferred from homology"/>
<comment type="caution">
    <text evidence="5">The sequence shown here is derived from an EMBL/GenBank/DDBJ whole genome shotgun (WGS) entry which is preliminary data.</text>
</comment>
<evidence type="ECO:0000256" key="2">
    <source>
        <dbReference type="ARBA" id="ARBA00022747"/>
    </source>
</evidence>
<dbReference type="SUPFAM" id="SSF116734">
    <property type="entry name" value="DNA methylase specificity domain"/>
    <property type="match status" value="1"/>
</dbReference>
<comment type="similarity">
    <text evidence="1">Belongs to the type-I restriction system S methylase family.</text>
</comment>
<dbReference type="STRING" id="1423814.HMPREF0549_0259"/>
<dbReference type="HOGENOM" id="CLU_1269271_0_0_9"/>
<name>C2ES23_9LACO</name>
<dbReference type="eggNOG" id="COG0732">
    <property type="taxonomic scope" value="Bacteria"/>
</dbReference>
<dbReference type="PANTHER" id="PTHR30408:SF12">
    <property type="entry name" value="TYPE I RESTRICTION ENZYME MJAVIII SPECIFICITY SUBUNIT"/>
    <property type="match status" value="1"/>
</dbReference>
<dbReference type="EMBL" id="ACGV01000020">
    <property type="protein sequence ID" value="EEJ41296.1"/>
    <property type="molecule type" value="Genomic_DNA"/>
</dbReference>
<dbReference type="Gene3D" id="1.10.287.1120">
    <property type="entry name" value="Bipartite methylase S protein"/>
    <property type="match status" value="1"/>
</dbReference>
<dbReference type="PANTHER" id="PTHR30408">
    <property type="entry name" value="TYPE-1 RESTRICTION ENZYME ECOKI SPECIFICITY PROTEIN"/>
    <property type="match status" value="1"/>
</dbReference>
<evidence type="ECO:0000313" key="6">
    <source>
        <dbReference type="Proteomes" id="UP000004483"/>
    </source>
</evidence>
<dbReference type="InterPro" id="IPR052021">
    <property type="entry name" value="Type-I_RS_S_subunit"/>
</dbReference>
<dbReference type="AlphaFoldDB" id="C2ES23"/>
<protein>
    <submittedName>
        <fullName evidence="5">Type I restriction modification DNA specificity domain protein</fullName>
    </submittedName>
</protein>
<gene>
    <name evidence="5" type="ORF">HMPREF0549_0259</name>
</gene>
<dbReference type="InterPro" id="IPR044946">
    <property type="entry name" value="Restrct_endonuc_typeI_TRD_sf"/>
</dbReference>